<feature type="transmembrane region" description="Helical" evidence="1">
    <location>
        <begin position="108"/>
        <end position="129"/>
    </location>
</feature>
<feature type="transmembrane region" description="Helical" evidence="1">
    <location>
        <begin position="136"/>
        <end position="154"/>
    </location>
</feature>
<feature type="transmembrane region" description="Helical" evidence="1">
    <location>
        <begin position="166"/>
        <end position="188"/>
    </location>
</feature>
<proteinExistence type="predicted"/>
<dbReference type="AlphaFoldDB" id="A0A0F9ULM5"/>
<name>A0A0F9ULM5_9ZZZZ</name>
<keyword evidence="1" id="KW-0812">Transmembrane</keyword>
<sequence length="211" mass="23778">MKKWTLYIIMALLMFTIVSAIKECEDIQLVKEIPCQITATWNYTIPCNSHNATVYNSTNNNIINYTFQSLGESPLCVFDWNVTTLGSYSYIVDTGDTGNITVERQNNMIAIIIGLIFVMIFFLALGFIFDKLGAKLFGYGIAFIQLLNIVYILYINELNQSLAPILRINFISILWLSFGVGMISIIRLSISLISMGKGADDPKEDKKWGRG</sequence>
<dbReference type="EMBL" id="LAZR01000634">
    <property type="protein sequence ID" value="KKN62126.1"/>
    <property type="molecule type" value="Genomic_DNA"/>
</dbReference>
<comment type="caution">
    <text evidence="2">The sequence shown here is derived from an EMBL/GenBank/DDBJ whole genome shotgun (WGS) entry which is preliminary data.</text>
</comment>
<protein>
    <submittedName>
        <fullName evidence="2">Uncharacterized protein</fullName>
    </submittedName>
</protein>
<reference evidence="2" key="1">
    <citation type="journal article" date="2015" name="Nature">
        <title>Complex archaea that bridge the gap between prokaryotes and eukaryotes.</title>
        <authorList>
            <person name="Spang A."/>
            <person name="Saw J.H."/>
            <person name="Jorgensen S.L."/>
            <person name="Zaremba-Niedzwiedzka K."/>
            <person name="Martijn J."/>
            <person name="Lind A.E."/>
            <person name="van Eijk R."/>
            <person name="Schleper C."/>
            <person name="Guy L."/>
            <person name="Ettema T.J."/>
        </authorList>
    </citation>
    <scope>NUCLEOTIDE SEQUENCE</scope>
</reference>
<evidence type="ECO:0000256" key="1">
    <source>
        <dbReference type="SAM" id="Phobius"/>
    </source>
</evidence>
<gene>
    <name evidence="2" type="ORF">LCGC14_0515020</name>
</gene>
<accession>A0A0F9ULM5</accession>
<evidence type="ECO:0000313" key="2">
    <source>
        <dbReference type="EMBL" id="KKN62126.1"/>
    </source>
</evidence>
<keyword evidence="1" id="KW-0472">Membrane</keyword>
<organism evidence="2">
    <name type="scientific">marine sediment metagenome</name>
    <dbReference type="NCBI Taxonomy" id="412755"/>
    <lineage>
        <taxon>unclassified sequences</taxon>
        <taxon>metagenomes</taxon>
        <taxon>ecological metagenomes</taxon>
    </lineage>
</organism>
<keyword evidence="1" id="KW-1133">Transmembrane helix</keyword>